<protein>
    <recommendedName>
        <fullName evidence="3">DUF3307 domain-containing protein</fullName>
    </recommendedName>
</protein>
<reference evidence="1 2" key="1">
    <citation type="submission" date="2017-04" db="EMBL/GenBank/DDBJ databases">
        <authorList>
            <person name="Afonso C.L."/>
            <person name="Miller P.J."/>
            <person name="Scott M.A."/>
            <person name="Spackman E."/>
            <person name="Goraichik I."/>
            <person name="Dimitrov K.M."/>
            <person name="Suarez D.L."/>
            <person name="Swayne D.E."/>
        </authorList>
    </citation>
    <scope>NUCLEOTIDE SEQUENCE [LARGE SCALE GENOMIC DNA]</scope>
    <source>
        <strain evidence="1 2">DSM 43828</strain>
    </source>
</reference>
<dbReference type="EMBL" id="FWXV01000005">
    <property type="protein sequence ID" value="SMD19263.1"/>
    <property type="molecule type" value="Genomic_DNA"/>
</dbReference>
<evidence type="ECO:0000313" key="2">
    <source>
        <dbReference type="Proteomes" id="UP000192674"/>
    </source>
</evidence>
<dbReference type="OrthoDB" id="3542456at2"/>
<dbReference type="AlphaFoldDB" id="A0A1W2FBK8"/>
<evidence type="ECO:0000313" key="1">
    <source>
        <dbReference type="EMBL" id="SMD19263.1"/>
    </source>
</evidence>
<name>A0A1W2FBK8_KIBAR</name>
<dbReference type="RefSeq" id="WP_063751181.1">
    <property type="nucleotide sequence ID" value="NZ_FWXV01000005.1"/>
</dbReference>
<gene>
    <name evidence="1" type="ORF">SAMN05661093_06085</name>
</gene>
<sequence>MAGKAVSGPEALSTPLLFAVLQATFSDVHPFCDHILQSDQSAMDKGRPGWVGRKACARHVLTYSAGQLAASVAVTRTLGFRPSWSALLAGTAVNAVTHYVIDRREPLKKLLRGKVFDKSRYLERSTVQRRPGVVDDTGPGTALMECDQAAHRLIGVLASLTTAWIATRSVRRPGGPGR</sequence>
<organism evidence="1 2">
    <name type="scientific">Kibdelosporangium aridum</name>
    <dbReference type="NCBI Taxonomy" id="2030"/>
    <lineage>
        <taxon>Bacteria</taxon>
        <taxon>Bacillati</taxon>
        <taxon>Actinomycetota</taxon>
        <taxon>Actinomycetes</taxon>
        <taxon>Pseudonocardiales</taxon>
        <taxon>Pseudonocardiaceae</taxon>
        <taxon>Kibdelosporangium</taxon>
    </lineage>
</organism>
<proteinExistence type="predicted"/>
<keyword evidence="2" id="KW-1185">Reference proteome</keyword>
<dbReference type="Proteomes" id="UP000192674">
    <property type="component" value="Unassembled WGS sequence"/>
</dbReference>
<accession>A0A1W2FBK8</accession>
<evidence type="ECO:0008006" key="3">
    <source>
        <dbReference type="Google" id="ProtNLM"/>
    </source>
</evidence>